<gene>
    <name evidence="1" type="ORF">MM171B00326_0008</name>
</gene>
<proteinExistence type="predicted"/>
<dbReference type="AlphaFoldDB" id="A0A6M3MFG3"/>
<evidence type="ECO:0000313" key="1">
    <source>
        <dbReference type="EMBL" id="QJB04373.1"/>
    </source>
</evidence>
<evidence type="ECO:0008006" key="2">
    <source>
        <dbReference type="Google" id="ProtNLM"/>
    </source>
</evidence>
<dbReference type="EMBL" id="MT143881">
    <property type="protein sequence ID" value="QJB04373.1"/>
    <property type="molecule type" value="Genomic_DNA"/>
</dbReference>
<name>A0A6M3MFG3_9ZZZZ</name>
<accession>A0A6M3MFG3</accession>
<organism evidence="1">
    <name type="scientific">viral metagenome</name>
    <dbReference type="NCBI Taxonomy" id="1070528"/>
    <lineage>
        <taxon>unclassified sequences</taxon>
        <taxon>metagenomes</taxon>
        <taxon>organismal metagenomes</taxon>
    </lineage>
</organism>
<reference evidence="1" key="1">
    <citation type="submission" date="2020-03" db="EMBL/GenBank/DDBJ databases">
        <title>The deep terrestrial virosphere.</title>
        <authorList>
            <person name="Holmfeldt K."/>
            <person name="Nilsson E."/>
            <person name="Simone D."/>
            <person name="Lopez-Fernandez M."/>
            <person name="Wu X."/>
            <person name="de Brujin I."/>
            <person name="Lundin D."/>
            <person name="Andersson A."/>
            <person name="Bertilsson S."/>
            <person name="Dopson M."/>
        </authorList>
    </citation>
    <scope>NUCLEOTIDE SEQUENCE</scope>
    <source>
        <strain evidence="1">MM171B00326</strain>
    </source>
</reference>
<sequence>MPRLTIDLEKSLYPPIEVEIDGKIFVLKKVTQKMLKKIGQLDEEIPKGNLEAAWERLEVLFGPHKIFSNLDIFQVGQIIGFVIKSIMTTDKEEKKASRPEEKKSLS</sequence>
<protein>
    <recommendedName>
        <fullName evidence="2">Tail assembly chaperone</fullName>
    </recommendedName>
</protein>